<evidence type="ECO:0000256" key="3">
    <source>
        <dbReference type="ARBA" id="ARBA00013208"/>
    </source>
</evidence>
<dbReference type="InterPro" id="IPR036286">
    <property type="entry name" value="LexA/Signal_pep-like_sf"/>
</dbReference>
<comment type="subcellular location">
    <subcellularLocation>
        <location evidence="9">Membrane</location>
        <topology evidence="9">Single-pass type II membrane protein</topology>
    </subcellularLocation>
</comment>
<feature type="transmembrane region" description="Helical" evidence="8">
    <location>
        <begin position="27"/>
        <end position="46"/>
    </location>
</feature>
<gene>
    <name evidence="11" type="primary">lepB</name>
    <name evidence="11" type="ORF">HH303_08185</name>
</gene>
<dbReference type="EMBL" id="JABBNT010000002">
    <property type="protein sequence ID" value="NMM44455.1"/>
    <property type="molecule type" value="Genomic_DNA"/>
</dbReference>
<keyword evidence="5 8" id="KW-0645">Protease</keyword>
<feature type="domain" description="Peptidase S26" evidence="10">
    <location>
        <begin position="25"/>
        <end position="233"/>
    </location>
</feature>
<comment type="catalytic activity">
    <reaction evidence="1 8">
        <text>Cleavage of hydrophobic, N-terminal signal or leader sequences from secreted and periplasmic proteins.</text>
        <dbReference type="EC" id="3.4.21.89"/>
    </reaction>
</comment>
<evidence type="ECO:0000256" key="9">
    <source>
        <dbReference type="RuleBase" id="RU362042"/>
    </source>
</evidence>
<dbReference type="AlphaFoldDB" id="A0A7Y0DZI3"/>
<dbReference type="GO" id="GO:0009003">
    <property type="term" value="F:signal peptidase activity"/>
    <property type="evidence" value="ECO:0007669"/>
    <property type="project" value="UniProtKB-EC"/>
</dbReference>
<dbReference type="RefSeq" id="WP_169624739.1">
    <property type="nucleotide sequence ID" value="NZ_JABBNT010000002.1"/>
</dbReference>
<dbReference type="PROSITE" id="PS00760">
    <property type="entry name" value="SPASE_I_2"/>
    <property type="match status" value="1"/>
</dbReference>
<evidence type="ECO:0000313" key="11">
    <source>
        <dbReference type="EMBL" id="NMM44455.1"/>
    </source>
</evidence>
<dbReference type="InterPro" id="IPR019757">
    <property type="entry name" value="Pept_S26A_signal_pept_1_Lys-AS"/>
</dbReference>
<evidence type="ECO:0000256" key="1">
    <source>
        <dbReference type="ARBA" id="ARBA00000677"/>
    </source>
</evidence>
<dbReference type="GO" id="GO:0004252">
    <property type="term" value="F:serine-type endopeptidase activity"/>
    <property type="evidence" value="ECO:0007669"/>
    <property type="project" value="InterPro"/>
</dbReference>
<accession>A0A7Y0DZI3</accession>
<dbReference type="Pfam" id="PF10502">
    <property type="entry name" value="Peptidase_S26"/>
    <property type="match status" value="1"/>
</dbReference>
<reference evidence="11 12" key="1">
    <citation type="submission" date="2020-04" db="EMBL/GenBank/DDBJ databases">
        <title>Rhodospirillaceae bacterium KN72 isolated from deep sea.</title>
        <authorList>
            <person name="Zhang D.-C."/>
        </authorList>
    </citation>
    <scope>NUCLEOTIDE SEQUENCE [LARGE SCALE GENOMIC DNA]</scope>
    <source>
        <strain evidence="11 12">KN72</strain>
    </source>
</reference>
<comment type="similarity">
    <text evidence="2 9">Belongs to the peptidase S26 family.</text>
</comment>
<dbReference type="PANTHER" id="PTHR43390:SF1">
    <property type="entry name" value="CHLOROPLAST PROCESSING PEPTIDASE"/>
    <property type="match status" value="1"/>
</dbReference>
<evidence type="ECO:0000256" key="6">
    <source>
        <dbReference type="ARBA" id="ARBA00022801"/>
    </source>
</evidence>
<dbReference type="CDD" id="cd06530">
    <property type="entry name" value="S26_SPase_I"/>
    <property type="match status" value="1"/>
</dbReference>
<keyword evidence="8" id="KW-1133">Transmembrane helix</keyword>
<dbReference type="GO" id="GO:0006465">
    <property type="term" value="P:signal peptide processing"/>
    <property type="evidence" value="ECO:0007669"/>
    <property type="project" value="InterPro"/>
</dbReference>
<dbReference type="PANTHER" id="PTHR43390">
    <property type="entry name" value="SIGNAL PEPTIDASE I"/>
    <property type="match status" value="1"/>
</dbReference>
<keyword evidence="8" id="KW-0812">Transmembrane</keyword>
<keyword evidence="6 8" id="KW-0378">Hydrolase</keyword>
<keyword evidence="12" id="KW-1185">Reference proteome</keyword>
<dbReference type="Proteomes" id="UP000539372">
    <property type="component" value="Unassembled WGS sequence"/>
</dbReference>
<dbReference type="InterPro" id="IPR000223">
    <property type="entry name" value="Pept_S26A_signal_pept_1"/>
</dbReference>
<dbReference type="PROSITE" id="PS00501">
    <property type="entry name" value="SPASE_I_1"/>
    <property type="match status" value="1"/>
</dbReference>
<dbReference type="InterPro" id="IPR019533">
    <property type="entry name" value="Peptidase_S26"/>
</dbReference>
<evidence type="ECO:0000256" key="2">
    <source>
        <dbReference type="ARBA" id="ARBA00009370"/>
    </source>
</evidence>
<organism evidence="11 12">
    <name type="scientific">Pacificispira spongiicola</name>
    <dbReference type="NCBI Taxonomy" id="2729598"/>
    <lineage>
        <taxon>Bacteria</taxon>
        <taxon>Pseudomonadati</taxon>
        <taxon>Pseudomonadota</taxon>
        <taxon>Alphaproteobacteria</taxon>
        <taxon>Rhodospirillales</taxon>
        <taxon>Rhodospirillaceae</taxon>
        <taxon>Pacificispira</taxon>
    </lineage>
</organism>
<protein>
    <recommendedName>
        <fullName evidence="4 8">Signal peptidase I</fullName>
        <ecNumber evidence="3 8">3.4.21.89</ecNumber>
    </recommendedName>
</protein>
<comment type="caution">
    <text evidence="11">The sequence shown here is derived from an EMBL/GenBank/DDBJ whole genome shotgun (WGS) entry which is preliminary data.</text>
</comment>
<evidence type="ECO:0000256" key="7">
    <source>
        <dbReference type="PIRSR" id="PIRSR600223-1"/>
    </source>
</evidence>
<feature type="active site" evidence="7">
    <location>
        <position position="55"/>
    </location>
</feature>
<dbReference type="PRINTS" id="PR00727">
    <property type="entry name" value="LEADERPTASE"/>
</dbReference>
<evidence type="ECO:0000256" key="5">
    <source>
        <dbReference type="ARBA" id="ARBA00022670"/>
    </source>
</evidence>
<evidence type="ECO:0000256" key="8">
    <source>
        <dbReference type="RuleBase" id="RU003993"/>
    </source>
</evidence>
<dbReference type="SUPFAM" id="SSF51306">
    <property type="entry name" value="LexA/Signal peptidase"/>
    <property type="match status" value="1"/>
</dbReference>
<evidence type="ECO:0000259" key="10">
    <source>
        <dbReference type="Pfam" id="PF10502"/>
    </source>
</evidence>
<dbReference type="NCBIfam" id="TIGR02227">
    <property type="entry name" value="sigpep_I_bact"/>
    <property type="match status" value="1"/>
</dbReference>
<evidence type="ECO:0000313" key="12">
    <source>
        <dbReference type="Proteomes" id="UP000539372"/>
    </source>
</evidence>
<feature type="active site" evidence="7">
    <location>
        <position position="116"/>
    </location>
</feature>
<sequence length="259" mass="29193">MADFEKAEKSAVTDTPKTKKKNAFRETISTVIWAAVIAFGCRIFFYEPFNIPSGSMLPTLKIGDYLFVSKFSYGYGKYSFPFSPFDFSGRIMGSGPERGDVAVFRKPTDTSIDYIKRIIGLPGDRIQVINGILHINGEAVKRERIEDYVPEYGERLGQAVPQYIETLPNGVQHRIIEAMGDHWRLDNTPEYTVPPGHYFAMGDNRDHSQDSRVLSQVGFVPAENFIGKATILFFSIGDRGMLSFDEPGIRFGRFFNAVD</sequence>
<dbReference type="GO" id="GO:0016020">
    <property type="term" value="C:membrane"/>
    <property type="evidence" value="ECO:0007669"/>
    <property type="project" value="UniProtKB-SubCell"/>
</dbReference>
<proteinExistence type="inferred from homology"/>
<keyword evidence="8" id="KW-0472">Membrane</keyword>
<name>A0A7Y0DZI3_9PROT</name>
<dbReference type="Gene3D" id="2.10.109.10">
    <property type="entry name" value="Umud Fragment, subunit A"/>
    <property type="match status" value="1"/>
</dbReference>
<dbReference type="EC" id="3.4.21.89" evidence="3 8"/>
<dbReference type="InterPro" id="IPR019756">
    <property type="entry name" value="Pept_S26A_signal_pept_1_Ser-AS"/>
</dbReference>
<evidence type="ECO:0000256" key="4">
    <source>
        <dbReference type="ARBA" id="ARBA00019232"/>
    </source>
</evidence>